<dbReference type="SUPFAM" id="SSF52096">
    <property type="entry name" value="ClpP/crotonase"/>
    <property type="match status" value="1"/>
</dbReference>
<evidence type="ECO:0000256" key="1">
    <source>
        <dbReference type="ARBA" id="ARBA00005254"/>
    </source>
</evidence>
<dbReference type="PROSITE" id="PS00166">
    <property type="entry name" value="ENOYL_COA_HYDRATASE"/>
    <property type="match status" value="1"/>
</dbReference>
<dbReference type="Gene3D" id="3.90.226.10">
    <property type="entry name" value="2-enoyl-CoA Hydratase, Chain A, domain 1"/>
    <property type="match status" value="1"/>
</dbReference>
<dbReference type="EMBL" id="QGLF01000001">
    <property type="protein sequence ID" value="PWR23888.1"/>
    <property type="molecule type" value="Genomic_DNA"/>
</dbReference>
<proteinExistence type="inferred from homology"/>
<sequence>MTYETLLVERRGGVAQITLNRPEVLNALNEPMYRELSRTFDDIAADPAVRAVLLTGAGRAFCSGADLARPRQTPEGGTLGDGVAETMHSLINPMVARIAALRKPVVAAVNGVVAGGGVGVALACDIVIAARSASFIQVFGPNLGIVPDIGCTWAVPRLVGRARALGLALLGERLPAEKAADWGLIWAAVDDDRLMAEAEAVADRLAAGPTTGFGLIKRALLASEGNDFESQLAFEAESQRIAFNTHDTMEGVAAFLQKRKPAFTGA</sequence>
<dbReference type="Gene3D" id="1.10.12.10">
    <property type="entry name" value="Lyase 2-enoyl-coa Hydratase, Chain A, domain 2"/>
    <property type="match status" value="1"/>
</dbReference>
<protein>
    <submittedName>
        <fullName evidence="3">Enoyl-CoA hydratase</fullName>
    </submittedName>
</protein>
<dbReference type="InterPro" id="IPR029045">
    <property type="entry name" value="ClpP/crotonase-like_dom_sf"/>
</dbReference>
<dbReference type="AlphaFoldDB" id="A0A317E9U7"/>
<dbReference type="GO" id="GO:0003824">
    <property type="term" value="F:catalytic activity"/>
    <property type="evidence" value="ECO:0007669"/>
    <property type="project" value="InterPro"/>
</dbReference>
<dbReference type="PANTHER" id="PTHR43459">
    <property type="entry name" value="ENOYL-COA HYDRATASE"/>
    <property type="match status" value="1"/>
</dbReference>
<dbReference type="Pfam" id="PF00378">
    <property type="entry name" value="ECH_1"/>
    <property type="match status" value="1"/>
</dbReference>
<dbReference type="InterPro" id="IPR001753">
    <property type="entry name" value="Enoyl-CoA_hydra/iso"/>
</dbReference>
<dbReference type="CDD" id="cd06558">
    <property type="entry name" value="crotonase-like"/>
    <property type="match status" value="1"/>
</dbReference>
<dbReference type="Proteomes" id="UP000246077">
    <property type="component" value="Unassembled WGS sequence"/>
</dbReference>
<dbReference type="OrthoDB" id="9790967at2"/>
<gene>
    <name evidence="3" type="ORF">DKG75_04875</name>
</gene>
<comment type="similarity">
    <text evidence="1 2">Belongs to the enoyl-CoA hydratase/isomerase family.</text>
</comment>
<dbReference type="InterPro" id="IPR018376">
    <property type="entry name" value="Enoyl-CoA_hyd/isom_CS"/>
</dbReference>
<comment type="caution">
    <text evidence="3">The sequence shown here is derived from an EMBL/GenBank/DDBJ whole genome shotgun (WGS) entry which is preliminary data.</text>
</comment>
<evidence type="ECO:0000313" key="4">
    <source>
        <dbReference type="Proteomes" id="UP000246077"/>
    </source>
</evidence>
<keyword evidence="4" id="KW-1185">Reference proteome</keyword>
<evidence type="ECO:0000256" key="2">
    <source>
        <dbReference type="RuleBase" id="RU003707"/>
    </source>
</evidence>
<evidence type="ECO:0000313" key="3">
    <source>
        <dbReference type="EMBL" id="PWR23888.1"/>
    </source>
</evidence>
<dbReference type="RefSeq" id="WP_109919919.1">
    <property type="nucleotide sequence ID" value="NZ_QGLF01000001.1"/>
</dbReference>
<dbReference type="PANTHER" id="PTHR43459:SF1">
    <property type="entry name" value="EG:BACN32G11.4 PROTEIN"/>
    <property type="match status" value="1"/>
</dbReference>
<accession>A0A317E9U7</accession>
<reference evidence="4" key="1">
    <citation type="submission" date="2018-05" db="EMBL/GenBank/DDBJ databases">
        <title>Zavarzinia sp. HR-AS.</title>
        <authorList>
            <person name="Lee Y."/>
            <person name="Jeon C.O."/>
        </authorList>
    </citation>
    <scope>NUCLEOTIDE SEQUENCE [LARGE SCALE GENOMIC DNA]</scope>
    <source>
        <strain evidence="4">DSM 1231</strain>
    </source>
</reference>
<organism evidence="3 4">
    <name type="scientific">Zavarzinia compransoris</name>
    <dbReference type="NCBI Taxonomy" id="1264899"/>
    <lineage>
        <taxon>Bacteria</taxon>
        <taxon>Pseudomonadati</taxon>
        <taxon>Pseudomonadota</taxon>
        <taxon>Alphaproteobacteria</taxon>
        <taxon>Rhodospirillales</taxon>
        <taxon>Zavarziniaceae</taxon>
        <taxon>Zavarzinia</taxon>
    </lineage>
</organism>
<name>A0A317E9U7_9PROT</name>
<dbReference type="InterPro" id="IPR014748">
    <property type="entry name" value="Enoyl-CoA_hydra_C"/>
</dbReference>